<dbReference type="EMBL" id="DS877475">
    <property type="protein sequence ID" value="EEC14895.1"/>
    <property type="molecule type" value="Genomic_DNA"/>
</dbReference>
<dbReference type="Proteomes" id="UP000001555">
    <property type="component" value="Unassembled WGS sequence"/>
</dbReference>
<protein>
    <submittedName>
        <fullName evidence="2 3">Uncharacterized protein</fullName>
    </submittedName>
</protein>
<evidence type="ECO:0000256" key="1">
    <source>
        <dbReference type="SAM" id="Phobius"/>
    </source>
</evidence>
<sequence length="251" mass="28355">MYYAQMTGNFREALLYPYNNKMLACGVSTIDLYVSCNTAGNYYEFVNSDTRLEYPYVYEVCAHPFAKHYMPNFTVQTPPHVACAMADPDVVQVGSALIVDCPEGKAKYVCGHDGLYHLVVDAEGTFLEDVDAHYLPHTLEMDKVCREPGRYYSRENGNLYTYSVPTQREEEGDEVAVLVWIATAVVVAVLASLVGVGVAYGIRALLARKKQRQQQVDLAKEEPIYENVTLKRIDSLMLKCRDFMMAKRTEL</sequence>
<proteinExistence type="predicted"/>
<reference evidence="3" key="2">
    <citation type="submission" date="2020-05" db="UniProtKB">
        <authorList>
            <consortium name="EnsemblMetazoa"/>
        </authorList>
    </citation>
    <scope>IDENTIFICATION</scope>
    <source>
        <strain evidence="3">wikel</strain>
    </source>
</reference>
<dbReference type="EMBL" id="ABJB010701296">
    <property type="status" value="NOT_ANNOTATED_CDS"/>
    <property type="molecule type" value="Genomic_DNA"/>
</dbReference>
<organism>
    <name type="scientific">Ixodes scapularis</name>
    <name type="common">Black-legged tick</name>
    <name type="synonym">Deer tick</name>
    <dbReference type="NCBI Taxonomy" id="6945"/>
    <lineage>
        <taxon>Eukaryota</taxon>
        <taxon>Metazoa</taxon>
        <taxon>Ecdysozoa</taxon>
        <taxon>Arthropoda</taxon>
        <taxon>Chelicerata</taxon>
        <taxon>Arachnida</taxon>
        <taxon>Acari</taxon>
        <taxon>Parasitiformes</taxon>
        <taxon>Ixodida</taxon>
        <taxon>Ixodoidea</taxon>
        <taxon>Ixodidae</taxon>
        <taxon>Ixodinae</taxon>
        <taxon>Ixodes</taxon>
    </lineage>
</organism>
<keyword evidence="1" id="KW-1133">Transmembrane helix</keyword>
<dbReference type="InParanoid" id="B7Q7S3"/>
<dbReference type="VEuPathDB" id="VectorBase:ISCI011854"/>
<name>B7Q7S3_IXOSC</name>
<reference evidence="2 4" key="1">
    <citation type="submission" date="2008-03" db="EMBL/GenBank/DDBJ databases">
        <title>Annotation of Ixodes scapularis.</title>
        <authorList>
            <consortium name="Ixodes scapularis Genome Project Consortium"/>
            <person name="Caler E."/>
            <person name="Hannick L.I."/>
            <person name="Bidwell S."/>
            <person name="Joardar V."/>
            <person name="Thiagarajan M."/>
            <person name="Amedeo P."/>
            <person name="Galinsky K.J."/>
            <person name="Schobel S."/>
            <person name="Inman J."/>
            <person name="Hostetler J."/>
            <person name="Miller J."/>
            <person name="Hammond M."/>
            <person name="Megy K."/>
            <person name="Lawson D."/>
            <person name="Kodira C."/>
            <person name="Sutton G."/>
            <person name="Meyer J."/>
            <person name="Hill C.A."/>
            <person name="Birren B."/>
            <person name="Nene V."/>
            <person name="Collins F."/>
            <person name="Alarcon-Chaidez F."/>
            <person name="Wikel S."/>
            <person name="Strausberg R."/>
        </authorList>
    </citation>
    <scope>NUCLEOTIDE SEQUENCE [LARGE SCALE GENOMIC DNA]</scope>
    <source>
        <strain evidence="4">Wikel</strain>
        <strain evidence="2">Wikel colony</strain>
    </source>
</reference>
<keyword evidence="1" id="KW-0812">Transmembrane</keyword>
<dbReference type="VEuPathDB" id="VectorBase:ISCW011854"/>
<evidence type="ECO:0000313" key="2">
    <source>
        <dbReference type="EMBL" id="EEC14895.1"/>
    </source>
</evidence>
<dbReference type="HOGENOM" id="CLU_1108136_0_0_1"/>
<feature type="transmembrane region" description="Helical" evidence="1">
    <location>
        <begin position="177"/>
        <end position="202"/>
    </location>
</feature>
<keyword evidence="4" id="KW-1185">Reference proteome</keyword>
<dbReference type="AlphaFoldDB" id="B7Q7S3"/>
<accession>B7Q7S3</accession>
<keyword evidence="1" id="KW-0472">Membrane</keyword>
<dbReference type="PaxDb" id="6945-B7Q7S3"/>
<dbReference type="EnsemblMetazoa" id="ISCW011854-RA">
    <property type="protein sequence ID" value="ISCW011854-PA"/>
    <property type="gene ID" value="ISCW011854"/>
</dbReference>
<evidence type="ECO:0000313" key="3">
    <source>
        <dbReference type="EnsemblMetazoa" id="ISCW011854-PA"/>
    </source>
</evidence>
<evidence type="ECO:0000313" key="4">
    <source>
        <dbReference type="Proteomes" id="UP000001555"/>
    </source>
</evidence>
<gene>
    <name evidence="2" type="ORF">IscW_ISCW011854</name>
</gene>